<keyword evidence="7" id="KW-0969">Cilium</keyword>
<comment type="caution">
    <text evidence="7">The sequence shown here is derived from an EMBL/GenBank/DDBJ whole genome shotgun (WGS) entry which is preliminary data.</text>
</comment>
<keyword evidence="3 4" id="KW-0975">Bacterial flagellum</keyword>
<gene>
    <name evidence="4 7" type="primary">fliE</name>
    <name evidence="7" type="ORF">ENT08_04155</name>
</gene>
<evidence type="ECO:0000256" key="1">
    <source>
        <dbReference type="ARBA" id="ARBA00004117"/>
    </source>
</evidence>
<evidence type="ECO:0000256" key="4">
    <source>
        <dbReference type="HAMAP-Rule" id="MF_00724"/>
    </source>
</evidence>
<dbReference type="GO" id="GO:0071973">
    <property type="term" value="P:bacterial-type flagellum-dependent cell motility"/>
    <property type="evidence" value="ECO:0007669"/>
    <property type="project" value="InterPro"/>
</dbReference>
<dbReference type="GO" id="GO:0005198">
    <property type="term" value="F:structural molecule activity"/>
    <property type="evidence" value="ECO:0007669"/>
    <property type="project" value="UniProtKB-UniRule"/>
</dbReference>
<accession>A0A7V4LCM3</accession>
<protein>
    <recommendedName>
        <fullName evidence="4 5">Flagellar hook-basal body complex protein FliE</fullName>
    </recommendedName>
</protein>
<comment type="similarity">
    <text evidence="2 4">Belongs to the FliE family.</text>
</comment>
<reference evidence="7" key="1">
    <citation type="journal article" date="2020" name="mSystems">
        <title>Genome- and Community-Level Interaction Insights into Carbon Utilization and Element Cycling Functions of Hydrothermarchaeota in Hydrothermal Sediment.</title>
        <authorList>
            <person name="Zhou Z."/>
            <person name="Liu Y."/>
            <person name="Xu W."/>
            <person name="Pan J."/>
            <person name="Luo Z.H."/>
            <person name="Li M."/>
        </authorList>
    </citation>
    <scope>NUCLEOTIDE SEQUENCE [LARGE SCALE GENOMIC DNA]</scope>
    <source>
        <strain evidence="7">SpSt-548</strain>
    </source>
</reference>
<organism evidence="7">
    <name type="scientific">Desulfobacca acetoxidans</name>
    <dbReference type="NCBI Taxonomy" id="60893"/>
    <lineage>
        <taxon>Bacteria</taxon>
        <taxon>Pseudomonadati</taxon>
        <taxon>Thermodesulfobacteriota</taxon>
        <taxon>Desulfobaccia</taxon>
        <taxon>Desulfobaccales</taxon>
        <taxon>Desulfobaccaceae</taxon>
        <taxon>Desulfobacca</taxon>
    </lineage>
</organism>
<sequence length="96" mass="10607">MQITKSLAPLPLALGGRTEPRPGAAAENPHHFQRLLDQVNGLQKEADQQVKKTLLGQGDLHEAMLALEKANLSLKVLVQVRNKLIQAYEELSRTSM</sequence>
<name>A0A7V4LCM3_9BACT</name>
<dbReference type="NCBIfam" id="TIGR00205">
    <property type="entry name" value="fliE"/>
    <property type="match status" value="1"/>
</dbReference>
<dbReference type="AlphaFoldDB" id="A0A7V4LCM3"/>
<dbReference type="GO" id="GO:0009425">
    <property type="term" value="C:bacterial-type flagellum basal body"/>
    <property type="evidence" value="ECO:0007669"/>
    <property type="project" value="UniProtKB-SubCell"/>
</dbReference>
<dbReference type="GO" id="GO:0003774">
    <property type="term" value="F:cytoskeletal motor activity"/>
    <property type="evidence" value="ECO:0007669"/>
    <property type="project" value="InterPro"/>
</dbReference>
<evidence type="ECO:0000256" key="6">
    <source>
        <dbReference type="SAM" id="MobiDB-lite"/>
    </source>
</evidence>
<comment type="subcellular location">
    <subcellularLocation>
        <location evidence="1 4">Bacterial flagellum basal body</location>
    </subcellularLocation>
</comment>
<dbReference type="HAMAP" id="MF_00724">
    <property type="entry name" value="FliE"/>
    <property type="match status" value="1"/>
</dbReference>
<dbReference type="PRINTS" id="PR01006">
    <property type="entry name" value="FLGHOOKFLIE"/>
</dbReference>
<evidence type="ECO:0000256" key="2">
    <source>
        <dbReference type="ARBA" id="ARBA00009272"/>
    </source>
</evidence>
<keyword evidence="7" id="KW-0282">Flagellum</keyword>
<dbReference type="PANTHER" id="PTHR34653:SF1">
    <property type="entry name" value="FLAGELLAR HOOK-BASAL BODY COMPLEX PROTEIN FLIE"/>
    <property type="match status" value="1"/>
</dbReference>
<dbReference type="EMBL" id="DSXI01000237">
    <property type="protein sequence ID" value="HGS04919.1"/>
    <property type="molecule type" value="Genomic_DNA"/>
</dbReference>
<evidence type="ECO:0000256" key="5">
    <source>
        <dbReference type="NCBIfam" id="TIGR00205"/>
    </source>
</evidence>
<feature type="region of interest" description="Disordered" evidence="6">
    <location>
        <begin position="1"/>
        <end position="28"/>
    </location>
</feature>
<proteinExistence type="inferred from homology"/>
<evidence type="ECO:0000313" key="7">
    <source>
        <dbReference type="EMBL" id="HGS04919.1"/>
    </source>
</evidence>
<evidence type="ECO:0000256" key="3">
    <source>
        <dbReference type="ARBA" id="ARBA00023143"/>
    </source>
</evidence>
<dbReference type="InterPro" id="IPR001624">
    <property type="entry name" value="FliE"/>
</dbReference>
<dbReference type="PANTHER" id="PTHR34653">
    <property type="match status" value="1"/>
</dbReference>
<keyword evidence="7" id="KW-0966">Cell projection</keyword>
<dbReference type="Pfam" id="PF02049">
    <property type="entry name" value="FliE"/>
    <property type="match status" value="1"/>
</dbReference>